<evidence type="ECO:0000313" key="4">
    <source>
        <dbReference type="EMBL" id="MBB6450276.1"/>
    </source>
</evidence>
<keyword evidence="2" id="KW-0784">Thiamine biosynthesis</keyword>
<gene>
    <name evidence="4" type="ORF">HNR44_002259</name>
</gene>
<dbReference type="Proteomes" id="UP000568839">
    <property type="component" value="Unassembled WGS sequence"/>
</dbReference>
<dbReference type="InterPro" id="IPR013785">
    <property type="entry name" value="Aldolase_TIM"/>
</dbReference>
<dbReference type="EC" id="5.3.99.10" evidence="4"/>
<dbReference type="EMBL" id="JACHHJ010000003">
    <property type="protein sequence ID" value="MBB6450276.1"/>
    <property type="molecule type" value="Genomic_DNA"/>
</dbReference>
<evidence type="ECO:0000313" key="5">
    <source>
        <dbReference type="Proteomes" id="UP000568839"/>
    </source>
</evidence>
<evidence type="ECO:0000256" key="2">
    <source>
        <dbReference type="ARBA" id="ARBA00022977"/>
    </source>
</evidence>
<dbReference type="PANTHER" id="PTHR20857:SF22">
    <property type="entry name" value="THIAZOLE TAUTOMERASE"/>
    <property type="match status" value="1"/>
</dbReference>
<comment type="caution">
    <text evidence="4">The sequence shown here is derived from an EMBL/GenBank/DDBJ whole genome shotgun (WGS) entry which is preliminary data.</text>
</comment>
<dbReference type="Gene3D" id="3.20.20.70">
    <property type="entry name" value="Aldolase class I"/>
    <property type="match status" value="1"/>
</dbReference>
<proteinExistence type="predicted"/>
<dbReference type="InterPro" id="IPR036206">
    <property type="entry name" value="ThiamineP_synth_sf"/>
</dbReference>
<reference evidence="4 5" key="1">
    <citation type="submission" date="2020-08" db="EMBL/GenBank/DDBJ databases">
        <title>Genomic Encyclopedia of Type Strains, Phase IV (KMG-IV): sequencing the most valuable type-strain genomes for metagenomic binning, comparative biology and taxonomic classification.</title>
        <authorList>
            <person name="Goeker M."/>
        </authorList>
    </citation>
    <scope>NUCLEOTIDE SEQUENCE [LARGE SCALE GENOMIC DNA]</scope>
    <source>
        <strain evidence="4 5">DSM 21769</strain>
    </source>
</reference>
<feature type="domain" description="Thiamine phosphate synthase/TenI" evidence="3">
    <location>
        <begin position="5"/>
        <end position="179"/>
    </location>
</feature>
<dbReference type="SUPFAM" id="SSF51391">
    <property type="entry name" value="Thiamin phosphate synthase"/>
    <property type="match status" value="1"/>
</dbReference>
<organism evidence="4 5">
    <name type="scientific">Geomicrobium halophilum</name>
    <dbReference type="NCBI Taxonomy" id="549000"/>
    <lineage>
        <taxon>Bacteria</taxon>
        <taxon>Bacillati</taxon>
        <taxon>Bacillota</taxon>
        <taxon>Bacilli</taxon>
        <taxon>Bacillales</taxon>
        <taxon>Geomicrobium</taxon>
    </lineage>
</organism>
<keyword evidence="4" id="KW-0413">Isomerase</keyword>
<dbReference type="AlphaFoldDB" id="A0A841PSV5"/>
<dbReference type="InterPro" id="IPR022998">
    <property type="entry name" value="ThiamineP_synth_TenI"/>
</dbReference>
<dbReference type="GO" id="GO:0016853">
    <property type="term" value="F:isomerase activity"/>
    <property type="evidence" value="ECO:0007669"/>
    <property type="project" value="UniProtKB-KW"/>
</dbReference>
<accession>A0A841PSV5</accession>
<comment type="pathway">
    <text evidence="1">Cofactor biosynthesis; thiamine diphosphate biosynthesis.</text>
</comment>
<dbReference type="GO" id="GO:0009228">
    <property type="term" value="P:thiamine biosynthetic process"/>
    <property type="evidence" value="ECO:0007669"/>
    <property type="project" value="UniProtKB-KW"/>
</dbReference>
<dbReference type="GO" id="GO:0005737">
    <property type="term" value="C:cytoplasm"/>
    <property type="evidence" value="ECO:0007669"/>
    <property type="project" value="TreeGrafter"/>
</dbReference>
<dbReference type="CDD" id="cd00564">
    <property type="entry name" value="TMP_TenI"/>
    <property type="match status" value="1"/>
</dbReference>
<dbReference type="Pfam" id="PF02581">
    <property type="entry name" value="TMP-TENI"/>
    <property type="match status" value="1"/>
</dbReference>
<evidence type="ECO:0000256" key="1">
    <source>
        <dbReference type="ARBA" id="ARBA00004948"/>
    </source>
</evidence>
<keyword evidence="5" id="KW-1185">Reference proteome</keyword>
<evidence type="ECO:0000259" key="3">
    <source>
        <dbReference type="Pfam" id="PF02581"/>
    </source>
</evidence>
<protein>
    <submittedName>
        <fullName evidence="4">Thiazole tautomerase (Transcriptional regulator TenI)</fullName>
        <ecNumber evidence="4">5.3.99.10</ecNumber>
    </submittedName>
</protein>
<dbReference type="PANTHER" id="PTHR20857">
    <property type="entry name" value="THIAMINE-PHOSPHATE PYROPHOSPHORYLASE"/>
    <property type="match status" value="1"/>
</dbReference>
<name>A0A841PSV5_9BACL</name>
<dbReference type="GO" id="GO:0004789">
    <property type="term" value="F:thiamine-phosphate diphosphorylase activity"/>
    <property type="evidence" value="ECO:0007669"/>
    <property type="project" value="TreeGrafter"/>
</dbReference>
<sequence>MTWHLITTQKWPFHIQVRKLRHALQYIDVVHIRDKESSLQRLKQQIDQLCKIGLSRGQMILNEHVEAAAAWDLGGVHLSSHSTWNANDVKEKAPHLQVGVSVHSRDEALARAEEGADYLYYGHVYRSSSKPGEEPRGLAALQSVVQAVPIPVLAIGGITRERITEISQTGAAGIAMISSFWDAEDVEEEARYFRNFKQVNYETT</sequence>
<dbReference type="RefSeq" id="WP_184404327.1">
    <property type="nucleotide sequence ID" value="NZ_JACHHJ010000003.1"/>
</dbReference>